<keyword evidence="1" id="KW-0645">Protease</keyword>
<dbReference type="Proteomes" id="UP001595797">
    <property type="component" value="Unassembled WGS sequence"/>
</dbReference>
<evidence type="ECO:0000256" key="3">
    <source>
        <dbReference type="ARBA" id="ARBA00022801"/>
    </source>
</evidence>
<dbReference type="Pfam" id="PF14464">
    <property type="entry name" value="Prok-JAB"/>
    <property type="match status" value="1"/>
</dbReference>
<proteinExistence type="predicted"/>
<gene>
    <name evidence="7" type="ORF">ACFPCS_18525</name>
</gene>
<evidence type="ECO:0000256" key="2">
    <source>
        <dbReference type="ARBA" id="ARBA00022723"/>
    </source>
</evidence>
<organism evidence="7 8">
    <name type="scientific">Kocuria oceani</name>
    <dbReference type="NCBI Taxonomy" id="988827"/>
    <lineage>
        <taxon>Bacteria</taxon>
        <taxon>Bacillati</taxon>
        <taxon>Actinomycetota</taxon>
        <taxon>Actinomycetes</taxon>
        <taxon>Micrococcales</taxon>
        <taxon>Micrococcaceae</taxon>
        <taxon>Kocuria</taxon>
    </lineage>
</organism>
<keyword evidence="2" id="KW-0479">Metal-binding</keyword>
<dbReference type="EMBL" id="JBHSIW010000028">
    <property type="protein sequence ID" value="MFC4905562.1"/>
    <property type="molecule type" value="Genomic_DNA"/>
</dbReference>
<name>A0ABV9TNC0_9MICC</name>
<protein>
    <submittedName>
        <fullName evidence="7">Mov34/MPN/PAD-1 family protein</fullName>
    </submittedName>
</protein>
<keyword evidence="3" id="KW-0378">Hydrolase</keyword>
<evidence type="ECO:0000256" key="5">
    <source>
        <dbReference type="ARBA" id="ARBA00023049"/>
    </source>
</evidence>
<feature type="domain" description="MPN" evidence="6">
    <location>
        <begin position="1"/>
        <end position="131"/>
    </location>
</feature>
<dbReference type="Gene3D" id="3.40.140.10">
    <property type="entry name" value="Cytidine Deaminase, domain 2"/>
    <property type="match status" value="1"/>
</dbReference>
<evidence type="ECO:0000313" key="7">
    <source>
        <dbReference type="EMBL" id="MFC4905562.1"/>
    </source>
</evidence>
<evidence type="ECO:0000313" key="8">
    <source>
        <dbReference type="Proteomes" id="UP001595797"/>
    </source>
</evidence>
<sequence length="151" mass="16745">MNLFDQMVADGNQCHPNETGGILLGQSSLGSFRVMHTIGAGPEAEHYSRSFTPDRDWQYDQIDEIWAKTGGKIEYLGDWHTHPTGAPIPSNTDQTLLRRTAGNPACQCPHPLMLILGQQDGTAKWMLAGFWYAPSKHEVKGSLIRVDVQLV</sequence>
<keyword evidence="5" id="KW-0482">Metalloprotease</keyword>
<evidence type="ECO:0000259" key="6">
    <source>
        <dbReference type="PROSITE" id="PS50249"/>
    </source>
</evidence>
<dbReference type="InterPro" id="IPR028090">
    <property type="entry name" value="JAB_dom_prok"/>
</dbReference>
<evidence type="ECO:0000256" key="4">
    <source>
        <dbReference type="ARBA" id="ARBA00022833"/>
    </source>
</evidence>
<dbReference type="InterPro" id="IPR037518">
    <property type="entry name" value="MPN"/>
</dbReference>
<evidence type="ECO:0000256" key="1">
    <source>
        <dbReference type="ARBA" id="ARBA00022670"/>
    </source>
</evidence>
<dbReference type="RefSeq" id="WP_277552083.1">
    <property type="nucleotide sequence ID" value="NZ_JARAMH010000019.1"/>
</dbReference>
<accession>A0ABV9TNC0</accession>
<keyword evidence="4" id="KW-0862">Zinc</keyword>
<dbReference type="SUPFAM" id="SSF102712">
    <property type="entry name" value="JAB1/MPN domain"/>
    <property type="match status" value="1"/>
</dbReference>
<keyword evidence="8" id="KW-1185">Reference proteome</keyword>
<dbReference type="PROSITE" id="PS50249">
    <property type="entry name" value="MPN"/>
    <property type="match status" value="1"/>
</dbReference>
<comment type="caution">
    <text evidence="7">The sequence shown here is derived from an EMBL/GenBank/DDBJ whole genome shotgun (WGS) entry which is preliminary data.</text>
</comment>
<reference evidence="8" key="1">
    <citation type="journal article" date="2019" name="Int. J. Syst. Evol. Microbiol.">
        <title>The Global Catalogue of Microorganisms (GCM) 10K type strain sequencing project: providing services to taxonomists for standard genome sequencing and annotation.</title>
        <authorList>
            <consortium name="The Broad Institute Genomics Platform"/>
            <consortium name="The Broad Institute Genome Sequencing Center for Infectious Disease"/>
            <person name="Wu L."/>
            <person name="Ma J."/>
        </authorList>
    </citation>
    <scope>NUCLEOTIDE SEQUENCE [LARGE SCALE GENOMIC DNA]</scope>
    <source>
        <strain evidence="8">CGMCC 4.6946</strain>
    </source>
</reference>